<feature type="transmembrane region" description="Helical" evidence="6">
    <location>
        <begin position="144"/>
        <end position="166"/>
    </location>
</feature>
<dbReference type="InterPro" id="IPR020846">
    <property type="entry name" value="MFS_dom"/>
</dbReference>
<dbReference type="Gene3D" id="1.20.1250.20">
    <property type="entry name" value="MFS general substrate transporter like domains"/>
    <property type="match status" value="1"/>
</dbReference>
<dbReference type="PROSITE" id="PS50850">
    <property type="entry name" value="MFS"/>
    <property type="match status" value="1"/>
</dbReference>
<dbReference type="EMBL" id="WBMR01000038">
    <property type="protein sequence ID" value="KAB2381347.1"/>
    <property type="molecule type" value="Genomic_DNA"/>
</dbReference>
<feature type="transmembrane region" description="Helical" evidence="6">
    <location>
        <begin position="376"/>
        <end position="396"/>
    </location>
</feature>
<feature type="transmembrane region" description="Helical" evidence="6">
    <location>
        <begin position="284"/>
        <end position="300"/>
    </location>
</feature>
<evidence type="ECO:0000256" key="4">
    <source>
        <dbReference type="ARBA" id="ARBA00022989"/>
    </source>
</evidence>
<keyword evidence="4 6" id="KW-1133">Transmembrane helix</keyword>
<keyword evidence="5 6" id="KW-0472">Membrane</keyword>
<feature type="transmembrane region" description="Helical" evidence="6">
    <location>
        <begin position="253"/>
        <end position="272"/>
    </location>
</feature>
<dbReference type="InterPro" id="IPR036259">
    <property type="entry name" value="MFS_trans_sf"/>
</dbReference>
<dbReference type="PANTHER" id="PTHR43124">
    <property type="entry name" value="PURINE EFFLUX PUMP PBUE"/>
    <property type="match status" value="1"/>
</dbReference>
<sequence>MRASAFGVGFTMRPGKWPCIILLYVYGVVATSLVTQSAPVIGDVSDRFHLSHTVSGWVISIPSLVTAVAAVFGGWIIDRVGDKQVIVGGSAFAMAGNVVVVLAQNTATLFAGRLVEGVGYLTLTVGAVTMIMRTTTGARRAVALGVWASHTAVGISLTLSLIAPLAGHGERWRWAFGGHAILLAVLAATAFLLPARDAGAPVRQLSEIWTVLRRLPPYRVALASGASAFIQTGIMNALTAYLTGRFAVSTSEAAGAGTIAEGFVIVGSLSVGHLLKAGQSARRLALIGGAVTLVGGIVLYLPPTQYFGACASVCAFSLGIGLVNGLIWTCVPGVAPSPETMGATSGLVSQVTYLGVLLGPPAIFSTLHDGGWTTRAGLVVVMVVLQVAPLPIGLAVSRARAARKVPGGPAAE</sequence>
<organism evidence="8 9">
    <name type="scientific">Actinomadura montaniterrae</name>
    <dbReference type="NCBI Taxonomy" id="1803903"/>
    <lineage>
        <taxon>Bacteria</taxon>
        <taxon>Bacillati</taxon>
        <taxon>Actinomycetota</taxon>
        <taxon>Actinomycetes</taxon>
        <taxon>Streptosporangiales</taxon>
        <taxon>Thermomonosporaceae</taxon>
        <taxon>Actinomadura</taxon>
    </lineage>
</organism>
<feature type="transmembrane region" description="Helical" evidence="6">
    <location>
        <begin position="54"/>
        <end position="77"/>
    </location>
</feature>
<gene>
    <name evidence="8" type="ORF">F9B16_16045</name>
</gene>
<feature type="transmembrane region" description="Helical" evidence="6">
    <location>
        <begin position="21"/>
        <end position="42"/>
    </location>
</feature>
<feature type="transmembrane region" description="Helical" evidence="6">
    <location>
        <begin position="220"/>
        <end position="241"/>
    </location>
</feature>
<dbReference type="GO" id="GO:0022857">
    <property type="term" value="F:transmembrane transporter activity"/>
    <property type="evidence" value="ECO:0007669"/>
    <property type="project" value="InterPro"/>
</dbReference>
<protein>
    <submittedName>
        <fullName evidence="8">MFS transporter</fullName>
    </submittedName>
</protein>
<proteinExistence type="predicted"/>
<comment type="subcellular location">
    <subcellularLocation>
        <location evidence="1">Cell membrane</location>
        <topology evidence="1">Multi-pass membrane protein</topology>
    </subcellularLocation>
</comment>
<feature type="transmembrane region" description="Helical" evidence="6">
    <location>
        <begin position="306"/>
        <end position="331"/>
    </location>
</feature>
<feature type="transmembrane region" description="Helical" evidence="6">
    <location>
        <begin position="343"/>
        <end position="364"/>
    </location>
</feature>
<evidence type="ECO:0000256" key="3">
    <source>
        <dbReference type="ARBA" id="ARBA00022692"/>
    </source>
</evidence>
<dbReference type="SUPFAM" id="SSF103473">
    <property type="entry name" value="MFS general substrate transporter"/>
    <property type="match status" value="1"/>
</dbReference>
<evidence type="ECO:0000256" key="1">
    <source>
        <dbReference type="ARBA" id="ARBA00004651"/>
    </source>
</evidence>
<name>A0A6L3VTX4_9ACTN</name>
<keyword evidence="2" id="KW-1003">Cell membrane</keyword>
<dbReference type="PANTHER" id="PTHR43124:SF3">
    <property type="entry name" value="CHLORAMPHENICOL EFFLUX PUMP RV0191"/>
    <property type="match status" value="1"/>
</dbReference>
<dbReference type="OrthoDB" id="7841035at2"/>
<accession>A0A6L3VTX4</accession>
<dbReference type="InterPro" id="IPR050189">
    <property type="entry name" value="MFS_Efflux_Transporters"/>
</dbReference>
<dbReference type="GO" id="GO:0005886">
    <property type="term" value="C:plasma membrane"/>
    <property type="evidence" value="ECO:0007669"/>
    <property type="project" value="UniProtKB-SubCell"/>
</dbReference>
<evidence type="ECO:0000256" key="6">
    <source>
        <dbReference type="SAM" id="Phobius"/>
    </source>
</evidence>
<evidence type="ECO:0000313" key="8">
    <source>
        <dbReference type="EMBL" id="KAB2381347.1"/>
    </source>
</evidence>
<feature type="transmembrane region" description="Helical" evidence="6">
    <location>
        <begin position="172"/>
        <end position="193"/>
    </location>
</feature>
<dbReference type="AlphaFoldDB" id="A0A6L3VTX4"/>
<feature type="domain" description="Major facilitator superfamily (MFS) profile" evidence="7">
    <location>
        <begin position="19"/>
        <end position="400"/>
    </location>
</feature>
<comment type="caution">
    <text evidence="8">The sequence shown here is derived from an EMBL/GenBank/DDBJ whole genome shotgun (WGS) entry which is preliminary data.</text>
</comment>
<evidence type="ECO:0000256" key="5">
    <source>
        <dbReference type="ARBA" id="ARBA00023136"/>
    </source>
</evidence>
<evidence type="ECO:0000256" key="2">
    <source>
        <dbReference type="ARBA" id="ARBA00022475"/>
    </source>
</evidence>
<keyword evidence="3 6" id="KW-0812">Transmembrane</keyword>
<evidence type="ECO:0000259" key="7">
    <source>
        <dbReference type="PROSITE" id="PS50850"/>
    </source>
</evidence>
<feature type="transmembrane region" description="Helical" evidence="6">
    <location>
        <begin position="84"/>
        <end position="104"/>
    </location>
</feature>
<keyword evidence="9" id="KW-1185">Reference proteome</keyword>
<dbReference type="InterPro" id="IPR011701">
    <property type="entry name" value="MFS"/>
</dbReference>
<evidence type="ECO:0000313" key="9">
    <source>
        <dbReference type="Proteomes" id="UP000483004"/>
    </source>
</evidence>
<reference evidence="8 9" key="1">
    <citation type="submission" date="2019-09" db="EMBL/GenBank/DDBJ databases">
        <title>Actinomadura physcomitrii sp. nov., a novel actinomycete isolated from moss [Physcomitrium sphaericum (Ludw) Fuernr].</title>
        <authorList>
            <person name="Liu C."/>
            <person name="Zhuang X."/>
        </authorList>
    </citation>
    <scope>NUCLEOTIDE SEQUENCE [LARGE SCALE GENOMIC DNA]</scope>
    <source>
        <strain evidence="8 9">CYP1-1B</strain>
    </source>
</reference>
<feature type="transmembrane region" description="Helical" evidence="6">
    <location>
        <begin position="110"/>
        <end position="132"/>
    </location>
</feature>
<dbReference type="Proteomes" id="UP000483004">
    <property type="component" value="Unassembled WGS sequence"/>
</dbReference>
<dbReference type="Pfam" id="PF07690">
    <property type="entry name" value="MFS_1"/>
    <property type="match status" value="1"/>
</dbReference>